<dbReference type="Pfam" id="PF00781">
    <property type="entry name" value="DAGK_cat"/>
    <property type="match status" value="1"/>
</dbReference>
<protein>
    <submittedName>
        <fullName evidence="5">Diacylglycerol kinase</fullName>
    </submittedName>
</protein>
<proteinExistence type="inferred from homology"/>
<name>A0A136PXC9_9ACTN</name>
<feature type="region of interest" description="Disordered" evidence="3">
    <location>
        <begin position="82"/>
        <end position="102"/>
    </location>
</feature>
<dbReference type="SMART" id="SM00046">
    <property type="entry name" value="DAGKc"/>
    <property type="match status" value="1"/>
</dbReference>
<keyword evidence="6" id="KW-1185">Reference proteome</keyword>
<dbReference type="OrthoDB" id="142078at2"/>
<dbReference type="InterPro" id="IPR016064">
    <property type="entry name" value="NAD/diacylglycerol_kinase_sf"/>
</dbReference>
<feature type="domain" description="DAGKc" evidence="4">
    <location>
        <begin position="1"/>
        <end position="159"/>
    </location>
</feature>
<dbReference type="Proteomes" id="UP000070620">
    <property type="component" value="Unassembled WGS sequence"/>
</dbReference>
<comment type="cofactor">
    <cofactor evidence="1">
        <name>Mg(2+)</name>
        <dbReference type="ChEBI" id="CHEBI:18420"/>
    </cofactor>
</comment>
<evidence type="ECO:0000256" key="1">
    <source>
        <dbReference type="ARBA" id="ARBA00001946"/>
    </source>
</evidence>
<dbReference type="SUPFAM" id="SSF111331">
    <property type="entry name" value="NAD kinase/diacylglycerol kinase-like"/>
    <property type="match status" value="1"/>
</dbReference>
<gene>
    <name evidence="5" type="ORF">AWW66_05485</name>
</gene>
<dbReference type="PROSITE" id="PS50146">
    <property type="entry name" value="DAGK"/>
    <property type="match status" value="1"/>
</dbReference>
<dbReference type="InterPro" id="IPR017438">
    <property type="entry name" value="ATP-NAD_kinase_N"/>
</dbReference>
<dbReference type="InterPro" id="IPR001206">
    <property type="entry name" value="Diacylglycerol_kinase_cat_dom"/>
</dbReference>
<dbReference type="PANTHER" id="PTHR12358">
    <property type="entry name" value="SPHINGOSINE KINASE"/>
    <property type="match status" value="1"/>
</dbReference>
<reference evidence="5 6" key="1">
    <citation type="submission" date="2016-01" db="EMBL/GenBank/DDBJ databases">
        <title>Whole genome sequence and analysis of Micromonospora rosaria DSM 803, which can produce antibacterial substance rosamicin.</title>
        <authorList>
            <person name="Yang H."/>
            <person name="He X."/>
            <person name="Zhu D."/>
        </authorList>
    </citation>
    <scope>NUCLEOTIDE SEQUENCE [LARGE SCALE GENOMIC DNA]</scope>
    <source>
        <strain evidence="5 6">DSM 803</strain>
    </source>
</reference>
<comment type="caution">
    <text evidence="5">The sequence shown here is derived from an EMBL/GenBank/DDBJ whole genome shotgun (WGS) entry which is preliminary data.</text>
</comment>
<comment type="similarity">
    <text evidence="2">Belongs to the diacylglycerol/lipid kinase family.</text>
</comment>
<dbReference type="InterPro" id="IPR050187">
    <property type="entry name" value="Lipid_Phosphate_FormReg"/>
</dbReference>
<dbReference type="EMBL" id="LRQV01000011">
    <property type="protein sequence ID" value="KXK62944.1"/>
    <property type="molecule type" value="Genomic_DNA"/>
</dbReference>
<dbReference type="Gene3D" id="3.40.50.10330">
    <property type="entry name" value="Probable inorganic polyphosphate/atp-NAD kinase, domain 1"/>
    <property type="match status" value="1"/>
</dbReference>
<dbReference type="PANTHER" id="PTHR12358:SF106">
    <property type="entry name" value="LIPID KINASE YEGS"/>
    <property type="match status" value="1"/>
</dbReference>
<organism evidence="5 6">
    <name type="scientific">Micromonospora rosaria</name>
    <dbReference type="NCBI Taxonomy" id="47874"/>
    <lineage>
        <taxon>Bacteria</taxon>
        <taxon>Bacillati</taxon>
        <taxon>Actinomycetota</taxon>
        <taxon>Actinomycetes</taxon>
        <taxon>Micromonosporales</taxon>
        <taxon>Micromonosporaceae</taxon>
        <taxon>Micromonospora</taxon>
    </lineage>
</organism>
<evidence type="ECO:0000256" key="3">
    <source>
        <dbReference type="SAM" id="MobiDB-lite"/>
    </source>
</evidence>
<evidence type="ECO:0000313" key="6">
    <source>
        <dbReference type="Proteomes" id="UP000070620"/>
    </source>
</evidence>
<accession>A0A136PXC9</accession>
<dbReference type="GO" id="GO:0005886">
    <property type="term" value="C:plasma membrane"/>
    <property type="evidence" value="ECO:0007669"/>
    <property type="project" value="TreeGrafter"/>
</dbReference>
<evidence type="ECO:0000313" key="5">
    <source>
        <dbReference type="EMBL" id="KXK62944.1"/>
    </source>
</evidence>
<sequence length="331" mass="35907">MRAVLVVNPKATTTSERSRDVLVRALRSEVDLSVRYTRRRGHAADIAREAADQGVDVVVTLGGDGTVNEVVNGLMAARVAAAPDGTTPGPGRPDDADPSGPTLAERLPALATVPGGSTNVFARALGLPREWPDSTSMILEGLRLGRQRTIGLGRADDRYFTFCAGFGFDAAVIHRVEQARRKGRVSTPGLYLRSMLQQYVVGTERRHPAITVERPGEEAEADLATVIVQNTAPWTYVGDREVNPNPAASFDLGLDLLALRRLRVAGTTRTVTQFLSQQPDPHGRQVLRLHDLAEFALVSARPQAFQLDGDYLGEREKVRFTSVPAALRVIC</sequence>
<dbReference type="GO" id="GO:0004143">
    <property type="term" value="F:ATP-dependent diacylglycerol kinase activity"/>
    <property type="evidence" value="ECO:0007669"/>
    <property type="project" value="TreeGrafter"/>
</dbReference>
<evidence type="ECO:0000259" key="4">
    <source>
        <dbReference type="PROSITE" id="PS50146"/>
    </source>
</evidence>
<evidence type="ECO:0000256" key="2">
    <source>
        <dbReference type="ARBA" id="ARBA00005983"/>
    </source>
</evidence>
<keyword evidence="5" id="KW-0418">Kinase</keyword>
<dbReference type="RefSeq" id="WP_067360634.1">
    <property type="nucleotide sequence ID" value="NZ_JBIUBN010000001.1"/>
</dbReference>
<keyword evidence="5" id="KW-0808">Transferase</keyword>
<dbReference type="Gene3D" id="2.60.200.40">
    <property type="match status" value="1"/>
</dbReference>
<dbReference type="AlphaFoldDB" id="A0A136PXC9"/>